<evidence type="ECO:0000256" key="1">
    <source>
        <dbReference type="SAM" id="Phobius"/>
    </source>
</evidence>
<accession>A0A926E6Q3</accession>
<dbReference type="InterPro" id="IPR005325">
    <property type="entry name" value="DUF308_memb"/>
</dbReference>
<evidence type="ECO:0000313" key="2">
    <source>
        <dbReference type="EMBL" id="MBC8568865.1"/>
    </source>
</evidence>
<dbReference type="Proteomes" id="UP000610862">
    <property type="component" value="Unassembled WGS sequence"/>
</dbReference>
<dbReference type="GO" id="GO:0005886">
    <property type="term" value="C:plasma membrane"/>
    <property type="evidence" value="ECO:0007669"/>
    <property type="project" value="TreeGrafter"/>
</dbReference>
<comment type="caution">
    <text evidence="2">The sequence shown here is derived from an EMBL/GenBank/DDBJ whole genome shotgun (WGS) entry which is preliminary data.</text>
</comment>
<keyword evidence="1" id="KW-1133">Transmembrane helix</keyword>
<proteinExistence type="predicted"/>
<protein>
    <submittedName>
        <fullName evidence="2">DUF308 domain-containing protein</fullName>
    </submittedName>
</protein>
<feature type="transmembrane region" description="Helical" evidence="1">
    <location>
        <begin position="34"/>
        <end position="55"/>
    </location>
</feature>
<dbReference type="PANTHER" id="PTHR34989">
    <property type="entry name" value="PROTEIN HDED"/>
    <property type="match status" value="1"/>
</dbReference>
<evidence type="ECO:0000313" key="3">
    <source>
        <dbReference type="Proteomes" id="UP000610862"/>
    </source>
</evidence>
<dbReference type="Pfam" id="PF03729">
    <property type="entry name" value="DUF308"/>
    <property type="match status" value="2"/>
</dbReference>
<feature type="transmembrane region" description="Helical" evidence="1">
    <location>
        <begin position="121"/>
        <end position="142"/>
    </location>
</feature>
<keyword evidence="3" id="KW-1185">Reference proteome</keyword>
<feature type="transmembrane region" description="Helical" evidence="1">
    <location>
        <begin position="89"/>
        <end position="109"/>
    </location>
</feature>
<dbReference type="PANTHER" id="PTHR34989:SF1">
    <property type="entry name" value="PROTEIN HDED"/>
    <property type="match status" value="1"/>
</dbReference>
<dbReference type="RefSeq" id="WP_187525513.1">
    <property type="nucleotide sequence ID" value="NZ_JACRTA010000003.1"/>
</dbReference>
<feature type="transmembrane region" description="Helical" evidence="1">
    <location>
        <begin position="148"/>
        <end position="171"/>
    </location>
</feature>
<dbReference type="AlphaFoldDB" id="A0A926E6Q3"/>
<keyword evidence="1" id="KW-0472">Membrane</keyword>
<sequence length="177" mass="19482">MNRTFSKVMWMIAGIFLIIAGIICLRSPSAGLSAISLLLGSFLLVSGIIDIMVFARGHNIMYGAGWFLADGILTVIMALFILFNQTFVTLTLPFIFGMWMLFSGITRFVQSFELKRMAVDGWGWFTVLGTVLALAGILSFIAPVISFMAINLMLGIFLILRGISSIIHAIFSGHLFM</sequence>
<organism evidence="2 3">
    <name type="scientific">Lentihominibacter hominis</name>
    <dbReference type="NCBI Taxonomy" id="2763645"/>
    <lineage>
        <taxon>Bacteria</taxon>
        <taxon>Bacillati</taxon>
        <taxon>Bacillota</taxon>
        <taxon>Clostridia</taxon>
        <taxon>Peptostreptococcales</taxon>
        <taxon>Anaerovoracaceae</taxon>
        <taxon>Lentihominibacter</taxon>
    </lineage>
</organism>
<reference evidence="2" key="1">
    <citation type="submission" date="2020-08" db="EMBL/GenBank/DDBJ databases">
        <title>Genome public.</title>
        <authorList>
            <person name="Liu C."/>
            <person name="Sun Q."/>
        </authorList>
    </citation>
    <scope>NUCLEOTIDE SEQUENCE</scope>
    <source>
        <strain evidence="2">NSJ-24</strain>
    </source>
</reference>
<dbReference type="InterPro" id="IPR052712">
    <property type="entry name" value="Acid_resist_chaperone_HdeD"/>
</dbReference>
<gene>
    <name evidence="2" type="ORF">H8692_08850</name>
</gene>
<name>A0A926E6Q3_9FIRM</name>
<keyword evidence="1" id="KW-0812">Transmembrane</keyword>
<dbReference type="EMBL" id="JACRTA010000003">
    <property type="protein sequence ID" value="MBC8568865.1"/>
    <property type="molecule type" value="Genomic_DNA"/>
</dbReference>
<feature type="transmembrane region" description="Helical" evidence="1">
    <location>
        <begin position="7"/>
        <end position="28"/>
    </location>
</feature>
<feature type="transmembrane region" description="Helical" evidence="1">
    <location>
        <begin position="62"/>
        <end position="83"/>
    </location>
</feature>